<dbReference type="InterPro" id="IPR000719">
    <property type="entry name" value="Prot_kinase_dom"/>
</dbReference>
<dbReference type="GeneTree" id="ENSGT00940000170917"/>
<dbReference type="Pfam" id="PF00069">
    <property type="entry name" value="Pkinase"/>
    <property type="match status" value="1"/>
</dbReference>
<dbReference type="GO" id="GO:0004672">
    <property type="term" value="F:protein kinase activity"/>
    <property type="evidence" value="ECO:0007669"/>
    <property type="project" value="InterPro"/>
</dbReference>
<name>A0A3Q2YTC7_HIPCM</name>
<keyword evidence="3" id="KW-1185">Reference proteome</keyword>
<dbReference type="SUPFAM" id="SSF56112">
    <property type="entry name" value="Protein kinase-like (PK-like)"/>
    <property type="match status" value="1"/>
</dbReference>
<dbReference type="InterPro" id="IPR011009">
    <property type="entry name" value="Kinase-like_dom_sf"/>
</dbReference>
<dbReference type="OMA" id="YEWYETN"/>
<dbReference type="Gene3D" id="1.10.510.10">
    <property type="entry name" value="Transferase(Phosphotransferase) domain 1"/>
    <property type="match status" value="1"/>
</dbReference>
<sequence>MENINLYEELGRDSMAVVYKGRRMGTLNYVALKCCDKAKRPEITNHVRLCQDLDHPNIVRFYEWYETRKHLWLVVELCTVRDYSGWMSARKCCEEVRMGIGQRTEAHPQVRNHFL</sequence>
<protein>
    <recommendedName>
        <fullName evidence="1">Protein kinase domain-containing protein</fullName>
    </recommendedName>
</protein>
<dbReference type="InterPro" id="IPR045906">
    <property type="entry name" value="ULK4"/>
</dbReference>
<dbReference type="AlphaFoldDB" id="A0A3Q2YTC7"/>
<evidence type="ECO:0000313" key="3">
    <source>
        <dbReference type="Proteomes" id="UP000264820"/>
    </source>
</evidence>
<organism evidence="2 3">
    <name type="scientific">Hippocampus comes</name>
    <name type="common">Tiger tail seahorse</name>
    <dbReference type="NCBI Taxonomy" id="109280"/>
    <lineage>
        <taxon>Eukaryota</taxon>
        <taxon>Metazoa</taxon>
        <taxon>Chordata</taxon>
        <taxon>Craniata</taxon>
        <taxon>Vertebrata</taxon>
        <taxon>Euteleostomi</taxon>
        <taxon>Actinopterygii</taxon>
        <taxon>Neopterygii</taxon>
        <taxon>Teleostei</taxon>
        <taxon>Neoteleostei</taxon>
        <taxon>Acanthomorphata</taxon>
        <taxon>Syngnathiaria</taxon>
        <taxon>Syngnathiformes</taxon>
        <taxon>Syngnathoidei</taxon>
        <taxon>Syngnathidae</taxon>
        <taxon>Hippocampus</taxon>
    </lineage>
</organism>
<reference evidence="2" key="2">
    <citation type="submission" date="2025-09" db="UniProtKB">
        <authorList>
            <consortium name="Ensembl"/>
        </authorList>
    </citation>
    <scope>IDENTIFICATION</scope>
</reference>
<dbReference type="PROSITE" id="PS50011">
    <property type="entry name" value="PROTEIN_KINASE_DOM"/>
    <property type="match status" value="1"/>
</dbReference>
<dbReference type="PANTHER" id="PTHR46240">
    <property type="entry name" value="SER/THR PROTEIN KINASE ULK4"/>
    <property type="match status" value="1"/>
</dbReference>
<proteinExistence type="predicted"/>
<reference evidence="2" key="1">
    <citation type="submission" date="2025-08" db="UniProtKB">
        <authorList>
            <consortium name="Ensembl"/>
        </authorList>
    </citation>
    <scope>IDENTIFICATION</scope>
</reference>
<evidence type="ECO:0000259" key="1">
    <source>
        <dbReference type="PROSITE" id="PS50011"/>
    </source>
</evidence>
<dbReference type="GO" id="GO:0005524">
    <property type="term" value="F:ATP binding"/>
    <property type="evidence" value="ECO:0007669"/>
    <property type="project" value="InterPro"/>
</dbReference>
<dbReference type="Ensembl" id="ENSHCOT00000001873.1">
    <property type="protein sequence ID" value="ENSHCOP00000022125.1"/>
    <property type="gene ID" value="ENSHCOG00000009551.1"/>
</dbReference>
<accession>A0A3Q2YTC7</accession>
<evidence type="ECO:0000313" key="2">
    <source>
        <dbReference type="Ensembl" id="ENSHCOP00000022125.1"/>
    </source>
</evidence>
<dbReference type="PANTHER" id="PTHR46240:SF1">
    <property type="entry name" value="SERINE_THREONINE-PROTEIN KINASE ULK4"/>
    <property type="match status" value="1"/>
</dbReference>
<feature type="domain" description="Protein kinase" evidence="1">
    <location>
        <begin position="4"/>
        <end position="115"/>
    </location>
</feature>
<dbReference type="STRING" id="109280.ENSHCOP00000022125"/>
<dbReference type="Proteomes" id="UP000264820">
    <property type="component" value="Unplaced"/>
</dbReference>